<dbReference type="RefSeq" id="WP_035027895.1">
    <property type="nucleotide sequence ID" value="NZ_KK073892.1"/>
</dbReference>
<dbReference type="eggNOG" id="COG3504">
    <property type="taxonomic scope" value="Bacteria"/>
</dbReference>
<evidence type="ECO:0000313" key="4">
    <source>
        <dbReference type="EMBL" id="EXL04875.1"/>
    </source>
</evidence>
<protein>
    <submittedName>
        <fullName evidence="4">Conjugal transfer protein</fullName>
    </submittedName>
</protein>
<proteinExistence type="inferred from homology"/>
<evidence type="ECO:0000256" key="2">
    <source>
        <dbReference type="ARBA" id="ARBA00022729"/>
    </source>
</evidence>
<reference evidence="4 5" key="1">
    <citation type="submission" date="2014-02" db="EMBL/GenBank/DDBJ databases">
        <title>Aquamicrobium defluvii Genome sequencing.</title>
        <authorList>
            <person name="Wang X."/>
        </authorList>
    </citation>
    <scope>NUCLEOTIDE SEQUENCE [LARGE SCALE GENOMIC DNA]</scope>
    <source>
        <strain evidence="4 5">W13Z1</strain>
    </source>
</reference>
<name>A0A011V8Y2_9HYPH</name>
<dbReference type="STRING" id="69279.BG36_09155"/>
<comment type="caution">
    <text evidence="4">The sequence shown here is derived from an EMBL/GenBank/DDBJ whole genome shotgun (WGS) entry which is preliminary data.</text>
</comment>
<dbReference type="Pfam" id="PF03524">
    <property type="entry name" value="CagX"/>
    <property type="match status" value="1"/>
</dbReference>
<feature type="signal peptide" evidence="3">
    <location>
        <begin position="1"/>
        <end position="23"/>
    </location>
</feature>
<comment type="similarity">
    <text evidence="1">Belongs to the TrbG/VirB9 family.</text>
</comment>
<keyword evidence="2 3" id="KW-0732">Signal</keyword>
<evidence type="ECO:0000256" key="3">
    <source>
        <dbReference type="SAM" id="SignalP"/>
    </source>
</evidence>
<dbReference type="Proteomes" id="UP000019849">
    <property type="component" value="Unassembled WGS sequence"/>
</dbReference>
<gene>
    <name evidence="4" type="ORF">BG36_09155</name>
</gene>
<evidence type="ECO:0000313" key="5">
    <source>
        <dbReference type="Proteomes" id="UP000019849"/>
    </source>
</evidence>
<dbReference type="CDD" id="cd06911">
    <property type="entry name" value="VirB9_CagX_TrbG"/>
    <property type="match status" value="1"/>
</dbReference>
<dbReference type="InterPro" id="IPR033645">
    <property type="entry name" value="VirB9/CagX/TrbG_C"/>
</dbReference>
<dbReference type="InterPro" id="IPR038161">
    <property type="entry name" value="VirB9/CagX/TrbG_C_sf"/>
</dbReference>
<accession>A0A011V8Y2</accession>
<feature type="chain" id="PRO_5001463802" evidence="3">
    <location>
        <begin position="24"/>
        <end position="267"/>
    </location>
</feature>
<sequence length="267" mass="29806">MKPFIGAALSVLILLGAVCEASARDTRIRYVTFDNNDVTTVNAALGVSTMIELSPTEIIETVSAGDTKGWSIVPKRGSRFLFVKPLERDAWTNVNIVTNRRVYSLLLKASNSNRDRVSFQVRFKYPDEDVNARLLSQARQSAADPDLKNLKISDLNYDYAYKGEDSLKPRVVFDDGTKMFLEFTGDIPAIFVVDEKGHESLVNLRTQGKYTIVDKVGRQFTLRADGKTLCLYNRARAARVDPIADIYGPTKLDRKASLFPSSRNGGR</sequence>
<organism evidence="4 5">
    <name type="scientific">Aquamicrobium defluvii</name>
    <dbReference type="NCBI Taxonomy" id="69279"/>
    <lineage>
        <taxon>Bacteria</taxon>
        <taxon>Pseudomonadati</taxon>
        <taxon>Pseudomonadota</taxon>
        <taxon>Alphaproteobacteria</taxon>
        <taxon>Hyphomicrobiales</taxon>
        <taxon>Phyllobacteriaceae</taxon>
        <taxon>Aquamicrobium</taxon>
    </lineage>
</organism>
<evidence type="ECO:0000256" key="1">
    <source>
        <dbReference type="ARBA" id="ARBA00006135"/>
    </source>
</evidence>
<dbReference type="EMBL" id="JENY01000020">
    <property type="protein sequence ID" value="EXL04875.1"/>
    <property type="molecule type" value="Genomic_DNA"/>
</dbReference>
<dbReference type="HOGENOM" id="CLU_058585_3_0_5"/>
<dbReference type="AlphaFoldDB" id="A0A011V8Y2"/>
<dbReference type="InterPro" id="IPR010258">
    <property type="entry name" value="Conjugal_tfr_TrbG/VirB9/CagX"/>
</dbReference>
<dbReference type="Gene3D" id="2.60.40.2500">
    <property type="match status" value="1"/>
</dbReference>
<dbReference type="PATRIC" id="fig|69279.3.peg.2928"/>